<dbReference type="Proteomes" id="UP000834106">
    <property type="component" value="Chromosome 9"/>
</dbReference>
<organism evidence="1 2">
    <name type="scientific">Fraxinus pennsylvanica</name>
    <dbReference type="NCBI Taxonomy" id="56036"/>
    <lineage>
        <taxon>Eukaryota</taxon>
        <taxon>Viridiplantae</taxon>
        <taxon>Streptophyta</taxon>
        <taxon>Embryophyta</taxon>
        <taxon>Tracheophyta</taxon>
        <taxon>Spermatophyta</taxon>
        <taxon>Magnoliopsida</taxon>
        <taxon>eudicotyledons</taxon>
        <taxon>Gunneridae</taxon>
        <taxon>Pentapetalae</taxon>
        <taxon>asterids</taxon>
        <taxon>lamiids</taxon>
        <taxon>Lamiales</taxon>
        <taxon>Oleaceae</taxon>
        <taxon>Oleeae</taxon>
        <taxon>Fraxinus</taxon>
    </lineage>
</organism>
<dbReference type="AlphaFoldDB" id="A0AAD1ZEZ2"/>
<protein>
    <submittedName>
        <fullName evidence="1">Uncharacterized protein</fullName>
    </submittedName>
</protein>
<evidence type="ECO:0000313" key="1">
    <source>
        <dbReference type="EMBL" id="CAI9768533.1"/>
    </source>
</evidence>
<evidence type="ECO:0000313" key="2">
    <source>
        <dbReference type="Proteomes" id="UP000834106"/>
    </source>
</evidence>
<sequence>MLIQYWHETKVARENPIMNLTIIYPAGSDTNDMQKTVGVDNLITNAQPYRGPSRSQTAPIASLENILPETEATPAFPISIFLRFRLSRIIGTSGAAAKVDTKQVGRILLSYQSGLSGKPRRRREQVLGRRLHAWSFQGTLQYSADLHKCSPLADQSLVTLMMILEDCISHEVVVVPLVKDVH</sequence>
<proteinExistence type="predicted"/>
<reference evidence="1" key="1">
    <citation type="submission" date="2023-05" db="EMBL/GenBank/DDBJ databases">
        <authorList>
            <person name="Huff M."/>
        </authorList>
    </citation>
    <scope>NUCLEOTIDE SEQUENCE</scope>
</reference>
<accession>A0AAD1ZEZ2</accession>
<name>A0AAD1ZEZ2_9LAMI</name>
<dbReference type="EMBL" id="OU503044">
    <property type="protein sequence ID" value="CAI9768533.1"/>
    <property type="molecule type" value="Genomic_DNA"/>
</dbReference>
<keyword evidence="2" id="KW-1185">Reference proteome</keyword>
<gene>
    <name evidence="1" type="ORF">FPE_LOCUS15963</name>
</gene>